<dbReference type="AlphaFoldDB" id="A0A7C2R9Y0"/>
<evidence type="ECO:0000256" key="3">
    <source>
        <dbReference type="ARBA" id="ARBA00023136"/>
    </source>
</evidence>
<protein>
    <submittedName>
        <fullName evidence="6">MFS transporter</fullName>
    </submittedName>
</protein>
<keyword evidence="3 4" id="KW-0472">Membrane</keyword>
<feature type="transmembrane region" description="Helical" evidence="4">
    <location>
        <begin position="14"/>
        <end position="34"/>
    </location>
</feature>
<feature type="transmembrane region" description="Helical" evidence="4">
    <location>
        <begin position="146"/>
        <end position="167"/>
    </location>
</feature>
<evidence type="ECO:0000256" key="1">
    <source>
        <dbReference type="ARBA" id="ARBA00022692"/>
    </source>
</evidence>
<dbReference type="Pfam" id="PF07690">
    <property type="entry name" value="MFS_1"/>
    <property type="match status" value="1"/>
</dbReference>
<comment type="caution">
    <text evidence="6">The sequence shown here is derived from an EMBL/GenBank/DDBJ whole genome shotgun (WGS) entry which is preliminary data.</text>
</comment>
<name>A0A7C2R9Y0_9FLAO</name>
<dbReference type="GO" id="GO:0022857">
    <property type="term" value="F:transmembrane transporter activity"/>
    <property type="evidence" value="ECO:0007669"/>
    <property type="project" value="InterPro"/>
</dbReference>
<dbReference type="Proteomes" id="UP000885753">
    <property type="component" value="Unassembled WGS sequence"/>
</dbReference>
<feature type="transmembrane region" description="Helical" evidence="4">
    <location>
        <begin position="77"/>
        <end position="94"/>
    </location>
</feature>
<dbReference type="InterPro" id="IPR036259">
    <property type="entry name" value="MFS_trans_sf"/>
</dbReference>
<proteinExistence type="predicted"/>
<sequence>MITGFADVDAVNEIINILFLPLVWAFFHVIKVIFSAPLGSLSDRIGRKKVINTGWAIYSFVYVSFALLVFLPVQLQVITTFILFAVYALFYAFTEGAEKALVADLVKENQRGSAYGIYNFSLGLGALPASIIFGFIYSWFDKRFPGFGGTVAFGFGALIAVSSMILLSSYVNEPVRSDH</sequence>
<evidence type="ECO:0000256" key="2">
    <source>
        <dbReference type="ARBA" id="ARBA00022989"/>
    </source>
</evidence>
<reference evidence="6" key="1">
    <citation type="journal article" date="2020" name="mSystems">
        <title>Genome- and Community-Level Interaction Insights into Carbon Utilization and Element Cycling Functions of Hydrothermarchaeota in Hydrothermal Sediment.</title>
        <authorList>
            <person name="Zhou Z."/>
            <person name="Liu Y."/>
            <person name="Xu W."/>
            <person name="Pan J."/>
            <person name="Luo Z.H."/>
            <person name="Li M."/>
        </authorList>
    </citation>
    <scope>NUCLEOTIDE SEQUENCE [LARGE SCALE GENOMIC DNA]</scope>
    <source>
        <strain evidence="6">SpSt-1235</strain>
    </source>
</reference>
<keyword evidence="1 4" id="KW-0812">Transmembrane</keyword>
<dbReference type="EMBL" id="DSEE01000620">
    <property type="protein sequence ID" value="HER41271.1"/>
    <property type="molecule type" value="Genomic_DNA"/>
</dbReference>
<dbReference type="Gene3D" id="1.20.1250.20">
    <property type="entry name" value="MFS general substrate transporter like domains"/>
    <property type="match status" value="1"/>
</dbReference>
<dbReference type="PROSITE" id="PS50850">
    <property type="entry name" value="MFS"/>
    <property type="match status" value="1"/>
</dbReference>
<accession>A0A7C2R9Y0</accession>
<feature type="domain" description="Major facilitator superfamily (MFS) profile" evidence="5">
    <location>
        <begin position="1"/>
        <end position="179"/>
    </location>
</feature>
<organism evidence="6">
    <name type="scientific">Salinimicrobium catena</name>
    <dbReference type="NCBI Taxonomy" id="390640"/>
    <lineage>
        <taxon>Bacteria</taxon>
        <taxon>Pseudomonadati</taxon>
        <taxon>Bacteroidota</taxon>
        <taxon>Flavobacteriia</taxon>
        <taxon>Flavobacteriales</taxon>
        <taxon>Flavobacteriaceae</taxon>
        <taxon>Salinimicrobium</taxon>
    </lineage>
</organism>
<keyword evidence="2 4" id="KW-1133">Transmembrane helix</keyword>
<dbReference type="InterPro" id="IPR020846">
    <property type="entry name" value="MFS_dom"/>
</dbReference>
<dbReference type="InterPro" id="IPR011701">
    <property type="entry name" value="MFS"/>
</dbReference>
<feature type="transmembrane region" description="Helical" evidence="4">
    <location>
        <begin position="55"/>
        <end position="71"/>
    </location>
</feature>
<gene>
    <name evidence="6" type="ORF">ENO10_08635</name>
</gene>
<dbReference type="PANTHER" id="PTHR23518:SF2">
    <property type="entry name" value="MAJOR FACILITATOR SUPERFAMILY TRANSPORTER"/>
    <property type="match status" value="1"/>
</dbReference>
<evidence type="ECO:0000313" key="6">
    <source>
        <dbReference type="EMBL" id="HER41271.1"/>
    </source>
</evidence>
<feature type="transmembrane region" description="Helical" evidence="4">
    <location>
        <begin position="115"/>
        <end position="140"/>
    </location>
</feature>
<evidence type="ECO:0000259" key="5">
    <source>
        <dbReference type="PROSITE" id="PS50850"/>
    </source>
</evidence>
<evidence type="ECO:0000256" key="4">
    <source>
        <dbReference type="SAM" id="Phobius"/>
    </source>
</evidence>
<dbReference type="SUPFAM" id="SSF103473">
    <property type="entry name" value="MFS general substrate transporter"/>
    <property type="match status" value="1"/>
</dbReference>
<dbReference type="PANTHER" id="PTHR23518">
    <property type="entry name" value="C-METHYLTRANSFERASE"/>
    <property type="match status" value="1"/>
</dbReference>